<dbReference type="InterPro" id="IPR002347">
    <property type="entry name" value="SDR_fam"/>
</dbReference>
<feature type="compositionally biased region" description="Pro residues" evidence="4">
    <location>
        <begin position="191"/>
        <end position="201"/>
    </location>
</feature>
<feature type="compositionally biased region" description="Basic and acidic residues" evidence="4">
    <location>
        <begin position="469"/>
        <end position="501"/>
    </location>
</feature>
<evidence type="ECO:0000256" key="4">
    <source>
        <dbReference type="SAM" id="MobiDB-lite"/>
    </source>
</evidence>
<evidence type="ECO:0000256" key="2">
    <source>
        <dbReference type="ARBA" id="ARBA00022857"/>
    </source>
</evidence>
<feature type="compositionally biased region" description="Pro residues" evidence="4">
    <location>
        <begin position="113"/>
        <end position="126"/>
    </location>
</feature>
<dbReference type="GO" id="GO:0006633">
    <property type="term" value="P:fatty acid biosynthetic process"/>
    <property type="evidence" value="ECO:0007669"/>
    <property type="project" value="TreeGrafter"/>
</dbReference>
<gene>
    <name evidence="5" type="ORF">L211DRAFT_850928</name>
</gene>
<feature type="region of interest" description="Disordered" evidence="4">
    <location>
        <begin position="56"/>
        <end position="146"/>
    </location>
</feature>
<accession>A0A3N4LNB7</accession>
<dbReference type="FunFam" id="3.40.50.720:FF:000084">
    <property type="entry name" value="Short-chain dehydrogenase reductase"/>
    <property type="match status" value="1"/>
</dbReference>
<sequence>MWDWAGGWAGACGNLLKIAIHRLEKDTGCRMIAKLTIGSGEDNITPNNSSLQLALEQYQPSPSREQFPERKQAQSPAGHHGAVGRQSGKKPRRPQDSHQHSGYQRVYKRIPPVHVPAAPPHAPPIDPHQHATDDEGGSPHEYSPIRDCNYIHTRPSQHHEYNHSQFPPAPPQAMNHRPLITHPHQYRYYIPPGPPLPPIPPRDSLQEPRTQDYYGGHAGTGRYYHHGEKETSRTEKDLHRWSLPAVAAAEAAHASASRQNDSSTSSSRGHGKEKERKKIAERPGHERKGSRPVEKSSSVGQKGNPLRELEQLRFTPKVTAGTHMRRFERLVSMAYPGVSSSGKWSMFVKTLNYPGLWGASCKTTPGRWAIELNKSENMTFEHIKALFIERWGTREEREQLQSSVERKKEKDRERQEKDHQYLHQQLMSTADSLPKQSSMSHLVIHHDDEHPTQLEANAPEGGEIIVTIADDKRRRVKDRQRERHGNSKGEETQEKKRERDQISTMSRSRTESKPCSPRIISLSPPPPSLAPMGNLDSWGPGELWGAEERPWSAEQGKGNSLQEKDEWDSRGIEQGEWSQGKGTNYGTKDDWDAPEATSPTRQASEEVSPTAEDWGVDPSSKSGTKDDWDAPEATSPTHQASEEVSPTAEGWGVDPSSKSPNWAENLSQEENSTMGVASDHAAVSSPIAPIRTSTSPPPTGGTASLRSRLLEGKIAAVTGASRGIGRAMSLGFAREGAHIVAHYWGTVSDPSNDDIVSLATEIRGMGQRCEVVFGDISDPDTSHRIVHKAVEEFGRLDIGVGNAGMCWFRDFWDITPELMRRHVDVNLNGNMWFVQACARQMKAQYVAATKTALDEDNWAGDGDFQDIPDHSLLLVSSTTSMTASPAAAHYAASSAGIVSLVQSMAVELGKYGIRCNAILPGTVMTRMVKEGVEDMDRRRGMERGVPLLGRLGRPRDVVGPAIFLAGEQSRYVTGARLAVDGGASAGGGGGW</sequence>
<feature type="compositionally biased region" description="Basic and acidic residues" evidence="4">
    <location>
        <begin position="225"/>
        <end position="240"/>
    </location>
</feature>
<dbReference type="Pfam" id="PF13561">
    <property type="entry name" value="adh_short_C2"/>
    <property type="match status" value="1"/>
</dbReference>
<evidence type="ECO:0000313" key="6">
    <source>
        <dbReference type="Proteomes" id="UP000267821"/>
    </source>
</evidence>
<feature type="region of interest" description="Disordered" evidence="4">
    <location>
        <begin position="158"/>
        <end position="177"/>
    </location>
</feature>
<dbReference type="PRINTS" id="PR00081">
    <property type="entry name" value="GDHRDH"/>
</dbReference>
<dbReference type="EMBL" id="ML121554">
    <property type="protein sequence ID" value="RPB22171.1"/>
    <property type="molecule type" value="Genomic_DNA"/>
</dbReference>
<feature type="compositionally biased region" description="Basic and acidic residues" evidence="4">
    <location>
        <begin position="270"/>
        <end position="294"/>
    </location>
</feature>
<dbReference type="AlphaFoldDB" id="A0A3N4LNB7"/>
<feature type="compositionally biased region" description="Basic and acidic residues" evidence="4">
    <location>
        <begin position="562"/>
        <end position="573"/>
    </location>
</feature>
<evidence type="ECO:0008006" key="7">
    <source>
        <dbReference type="Google" id="ProtNLM"/>
    </source>
</evidence>
<dbReference type="OrthoDB" id="417891at2759"/>
<evidence type="ECO:0000256" key="3">
    <source>
        <dbReference type="ARBA" id="ARBA00023002"/>
    </source>
</evidence>
<dbReference type="Pfam" id="PF00106">
    <property type="entry name" value="adh_short"/>
    <property type="match status" value="1"/>
</dbReference>
<dbReference type="InParanoid" id="A0A3N4LNB7"/>
<protein>
    <recommendedName>
        <fullName evidence="7">NAD(P)-binding protein</fullName>
    </recommendedName>
</protein>
<organism evidence="5 6">
    <name type="scientific">Terfezia boudieri ATCC MYA-4762</name>
    <dbReference type="NCBI Taxonomy" id="1051890"/>
    <lineage>
        <taxon>Eukaryota</taxon>
        <taxon>Fungi</taxon>
        <taxon>Dikarya</taxon>
        <taxon>Ascomycota</taxon>
        <taxon>Pezizomycotina</taxon>
        <taxon>Pezizomycetes</taxon>
        <taxon>Pezizales</taxon>
        <taxon>Pezizaceae</taxon>
        <taxon>Terfezia</taxon>
    </lineage>
</organism>
<dbReference type="PANTHER" id="PTHR42760">
    <property type="entry name" value="SHORT-CHAIN DEHYDROGENASES/REDUCTASES FAMILY MEMBER"/>
    <property type="match status" value="1"/>
</dbReference>
<keyword evidence="3" id="KW-0560">Oxidoreductase</keyword>
<reference evidence="5 6" key="1">
    <citation type="journal article" date="2018" name="Nat. Ecol. Evol.">
        <title>Pezizomycetes genomes reveal the molecular basis of ectomycorrhizal truffle lifestyle.</title>
        <authorList>
            <person name="Murat C."/>
            <person name="Payen T."/>
            <person name="Noel B."/>
            <person name="Kuo A."/>
            <person name="Morin E."/>
            <person name="Chen J."/>
            <person name="Kohler A."/>
            <person name="Krizsan K."/>
            <person name="Balestrini R."/>
            <person name="Da Silva C."/>
            <person name="Montanini B."/>
            <person name="Hainaut M."/>
            <person name="Levati E."/>
            <person name="Barry K.W."/>
            <person name="Belfiori B."/>
            <person name="Cichocki N."/>
            <person name="Clum A."/>
            <person name="Dockter R.B."/>
            <person name="Fauchery L."/>
            <person name="Guy J."/>
            <person name="Iotti M."/>
            <person name="Le Tacon F."/>
            <person name="Lindquist E.A."/>
            <person name="Lipzen A."/>
            <person name="Malagnac F."/>
            <person name="Mello A."/>
            <person name="Molinier V."/>
            <person name="Miyauchi S."/>
            <person name="Poulain J."/>
            <person name="Riccioni C."/>
            <person name="Rubini A."/>
            <person name="Sitrit Y."/>
            <person name="Splivallo R."/>
            <person name="Traeger S."/>
            <person name="Wang M."/>
            <person name="Zifcakova L."/>
            <person name="Wipf D."/>
            <person name="Zambonelli A."/>
            <person name="Paolocci F."/>
            <person name="Nowrousian M."/>
            <person name="Ottonello S."/>
            <person name="Baldrian P."/>
            <person name="Spatafora J.W."/>
            <person name="Henrissat B."/>
            <person name="Nagy L.G."/>
            <person name="Aury J.M."/>
            <person name="Wincker P."/>
            <person name="Grigoriev I.V."/>
            <person name="Bonfante P."/>
            <person name="Martin F.M."/>
        </authorList>
    </citation>
    <scope>NUCLEOTIDE SEQUENCE [LARGE SCALE GENOMIC DNA]</scope>
    <source>
        <strain evidence="5 6">ATCC MYA-4762</strain>
    </source>
</reference>
<dbReference type="Gene3D" id="3.40.50.720">
    <property type="entry name" value="NAD(P)-binding Rossmann-like Domain"/>
    <property type="match status" value="1"/>
</dbReference>
<name>A0A3N4LNB7_9PEZI</name>
<feature type="compositionally biased region" description="Polar residues" evidence="4">
    <location>
        <begin position="576"/>
        <end position="586"/>
    </location>
</feature>
<evidence type="ECO:0000313" key="5">
    <source>
        <dbReference type="EMBL" id="RPB22171.1"/>
    </source>
</evidence>
<keyword evidence="2" id="KW-0521">NADP</keyword>
<keyword evidence="6" id="KW-1185">Reference proteome</keyword>
<dbReference type="GO" id="GO:0016616">
    <property type="term" value="F:oxidoreductase activity, acting on the CH-OH group of donors, NAD or NADP as acceptor"/>
    <property type="evidence" value="ECO:0007669"/>
    <property type="project" value="TreeGrafter"/>
</dbReference>
<proteinExistence type="inferred from homology"/>
<dbReference type="PANTHER" id="PTHR42760:SF83">
    <property type="entry name" value="(3R)-3-HYDROXYACYL-COA DEHYDROGENASE"/>
    <property type="match status" value="1"/>
</dbReference>
<dbReference type="CDD" id="cd05233">
    <property type="entry name" value="SDR_c"/>
    <property type="match status" value="1"/>
</dbReference>
<comment type="similarity">
    <text evidence="1">Belongs to the short-chain dehydrogenases/reductases (SDR) family.</text>
</comment>
<feature type="compositionally biased region" description="Polar residues" evidence="4">
    <location>
        <begin position="634"/>
        <end position="644"/>
    </location>
</feature>
<evidence type="ECO:0000256" key="1">
    <source>
        <dbReference type="ARBA" id="ARBA00006484"/>
    </source>
</evidence>
<feature type="compositionally biased region" description="Low complexity" evidence="4">
    <location>
        <begin position="245"/>
        <end position="267"/>
    </location>
</feature>
<dbReference type="STRING" id="1051890.A0A3N4LNB7"/>
<feature type="region of interest" description="Disordered" evidence="4">
    <location>
        <begin position="452"/>
        <end position="663"/>
    </location>
</feature>
<dbReference type="SUPFAM" id="SSF51735">
    <property type="entry name" value="NAD(P)-binding Rossmann-fold domains"/>
    <property type="match status" value="1"/>
</dbReference>
<feature type="region of interest" description="Disordered" evidence="4">
    <location>
        <begin position="190"/>
        <end position="313"/>
    </location>
</feature>
<dbReference type="InterPro" id="IPR036291">
    <property type="entry name" value="NAD(P)-bd_dom_sf"/>
</dbReference>
<feature type="compositionally biased region" description="Polar residues" evidence="4">
    <location>
        <begin position="597"/>
        <end position="607"/>
    </location>
</feature>
<dbReference type="GO" id="GO:0048038">
    <property type="term" value="F:quinone binding"/>
    <property type="evidence" value="ECO:0007669"/>
    <property type="project" value="TreeGrafter"/>
</dbReference>
<feature type="region of interest" description="Disordered" evidence="4">
    <location>
        <begin position="400"/>
        <end position="419"/>
    </location>
</feature>
<dbReference type="Proteomes" id="UP000267821">
    <property type="component" value="Unassembled WGS sequence"/>
</dbReference>